<accession>A0A418SEL8</accession>
<dbReference type="OrthoDB" id="6305173at2"/>
<reference evidence="5 6" key="1">
    <citation type="submission" date="2020-08" db="EMBL/GenBank/DDBJ databases">
        <title>Genome sequence of Rhodobacteraceae bacterium Lw-13e.</title>
        <authorList>
            <person name="Poehlein A."/>
            <person name="Wolter L."/>
            <person name="Daniel R."/>
            <person name="Brinkhoff T."/>
        </authorList>
    </citation>
    <scope>NUCLEOTIDE SEQUENCE [LARGE SCALE GENOMIC DNA]</scope>
    <source>
        <strain evidence="5 6">Lw-13e</strain>
    </source>
</reference>
<dbReference type="Pfam" id="PF00353">
    <property type="entry name" value="HemolysinCabind"/>
    <property type="match status" value="4"/>
</dbReference>
<dbReference type="Pfam" id="PF13403">
    <property type="entry name" value="Hint_2"/>
    <property type="match status" value="1"/>
</dbReference>
<dbReference type="GO" id="GO:0016539">
    <property type="term" value="P:intein-mediated protein splicing"/>
    <property type="evidence" value="ECO:0007669"/>
    <property type="project" value="InterPro"/>
</dbReference>
<sequence length="453" mass="48294">MATEDTINGTSNNDTLVGGSGNDEINAYNGQDRLYGGSGDDELYGGDGEDLLYGGHGDDFISAGSGRDSIAAGAGDDTVDGGDGEDFIYGGSGDDDLTGGRGQDTIYGGRGDDVLNDGDEGNHSVDSFYGGSGDDTIYSTGNQDTLYGGEGSDRFVVVADGQNFNNLTVYGGDSGSGEEGGRGEGGRGEGGCGEGGSSEENVLDLSQIYANYSNVQIIYESGNASSEDGRILIKSGGNELGRINYSNIDRIIICFAPGTLIATIRGEVPVEDLQPGDRIITRDNGMQELRWIGSRRLTPHELTLAPELRPVRIRSGALGRGLPTRDLLVSPNHRMLIRSDRASLLYEESEVLIAAKDLVGTPGIERVDDASVTYLHLLFDQHEVILANGAWSESFQPGDYSMKGLGKDQRKEIFYLFPELNKAGALQEYSSARRSLKKHEVKVLRASGDFLTY</sequence>
<dbReference type="Gene3D" id="2.150.10.10">
    <property type="entry name" value="Serralysin-like metalloprotease, C-terminal"/>
    <property type="match status" value="2"/>
</dbReference>
<evidence type="ECO:0000259" key="4">
    <source>
        <dbReference type="Pfam" id="PF13403"/>
    </source>
</evidence>
<dbReference type="InterPro" id="IPR006141">
    <property type="entry name" value="Intein_N"/>
</dbReference>
<dbReference type="EMBL" id="CP060436">
    <property type="protein sequence ID" value="QPM89803.1"/>
    <property type="molecule type" value="Genomic_DNA"/>
</dbReference>
<feature type="region of interest" description="Disordered" evidence="3">
    <location>
        <begin position="71"/>
        <end position="136"/>
    </location>
</feature>
<evidence type="ECO:0000313" key="5">
    <source>
        <dbReference type="EMBL" id="QPM89803.1"/>
    </source>
</evidence>
<dbReference type="GO" id="GO:0005576">
    <property type="term" value="C:extracellular region"/>
    <property type="evidence" value="ECO:0007669"/>
    <property type="project" value="UniProtKB-SubCell"/>
</dbReference>
<dbReference type="InterPro" id="IPR028992">
    <property type="entry name" value="Hedgehog/Intein_dom"/>
</dbReference>
<keyword evidence="2" id="KW-0964">Secreted</keyword>
<feature type="compositionally biased region" description="Polar residues" evidence="3">
    <location>
        <begin position="1"/>
        <end position="15"/>
    </location>
</feature>
<dbReference type="InterPro" id="IPR001343">
    <property type="entry name" value="Hemolysn_Ca-bd"/>
</dbReference>
<organism evidence="5 6">
    <name type="scientific">Pseudooceanicola algae</name>
    <dbReference type="NCBI Taxonomy" id="1537215"/>
    <lineage>
        <taxon>Bacteria</taxon>
        <taxon>Pseudomonadati</taxon>
        <taxon>Pseudomonadota</taxon>
        <taxon>Alphaproteobacteria</taxon>
        <taxon>Rhodobacterales</taxon>
        <taxon>Paracoccaceae</taxon>
        <taxon>Pseudooceanicola</taxon>
    </lineage>
</organism>
<protein>
    <recommendedName>
        <fullName evidence="4">Hedgehog/Intein (Hint) domain-containing protein</fullName>
    </recommendedName>
</protein>
<dbReference type="RefSeq" id="WP_119840187.1">
    <property type="nucleotide sequence ID" value="NZ_CP060436.1"/>
</dbReference>
<name>A0A418SEL8_9RHOB</name>
<dbReference type="InterPro" id="IPR011049">
    <property type="entry name" value="Serralysin-like_metalloprot_C"/>
</dbReference>
<dbReference type="CDD" id="cd00081">
    <property type="entry name" value="Hint"/>
    <property type="match status" value="1"/>
</dbReference>
<evidence type="ECO:0000256" key="3">
    <source>
        <dbReference type="SAM" id="MobiDB-lite"/>
    </source>
</evidence>
<feature type="domain" description="Hedgehog/Intein (Hint)" evidence="4">
    <location>
        <begin position="253"/>
        <end position="399"/>
    </location>
</feature>
<dbReference type="GO" id="GO:0005509">
    <property type="term" value="F:calcium ion binding"/>
    <property type="evidence" value="ECO:0007669"/>
    <property type="project" value="InterPro"/>
</dbReference>
<proteinExistence type="predicted"/>
<feature type="region of interest" description="Disordered" evidence="3">
    <location>
        <begin position="1"/>
        <end position="25"/>
    </location>
</feature>
<dbReference type="KEGG" id="palw:PSAL_010300"/>
<dbReference type="InterPro" id="IPR036844">
    <property type="entry name" value="Hint_dom_sf"/>
</dbReference>
<dbReference type="PRINTS" id="PR00313">
    <property type="entry name" value="CABNDNGRPT"/>
</dbReference>
<dbReference type="PANTHER" id="PTHR38340">
    <property type="entry name" value="S-LAYER PROTEIN"/>
    <property type="match status" value="1"/>
</dbReference>
<dbReference type="AlphaFoldDB" id="A0A418SEL8"/>
<dbReference type="InterPro" id="IPR018511">
    <property type="entry name" value="Hemolysin-typ_Ca-bd_CS"/>
</dbReference>
<dbReference type="Gene3D" id="2.170.16.10">
    <property type="entry name" value="Hedgehog/Intein (Hint) domain"/>
    <property type="match status" value="1"/>
</dbReference>
<evidence type="ECO:0000256" key="2">
    <source>
        <dbReference type="ARBA" id="ARBA00022525"/>
    </source>
</evidence>
<dbReference type="SUPFAM" id="SSF51120">
    <property type="entry name" value="beta-Roll"/>
    <property type="match status" value="2"/>
</dbReference>
<dbReference type="PROSITE" id="PS50817">
    <property type="entry name" value="INTEIN_N_TER"/>
    <property type="match status" value="1"/>
</dbReference>
<dbReference type="PROSITE" id="PS00330">
    <property type="entry name" value="HEMOLYSIN_CALCIUM"/>
    <property type="match status" value="4"/>
</dbReference>
<gene>
    <name evidence="5" type="ORF">PSAL_010300</name>
</gene>
<feature type="compositionally biased region" description="Acidic residues" evidence="3">
    <location>
        <begin position="77"/>
        <end position="86"/>
    </location>
</feature>
<dbReference type="PANTHER" id="PTHR38340:SF1">
    <property type="entry name" value="S-LAYER PROTEIN"/>
    <property type="match status" value="1"/>
</dbReference>
<dbReference type="SUPFAM" id="SSF51294">
    <property type="entry name" value="Hedgehog/intein (Hint) domain"/>
    <property type="match status" value="1"/>
</dbReference>
<comment type="subcellular location">
    <subcellularLocation>
        <location evidence="1">Secreted</location>
    </subcellularLocation>
</comment>
<keyword evidence="6" id="KW-1185">Reference proteome</keyword>
<dbReference type="InterPro" id="IPR050557">
    <property type="entry name" value="RTX_toxin/Mannuronan_C5-epim"/>
</dbReference>
<feature type="region of interest" description="Disordered" evidence="3">
    <location>
        <begin position="169"/>
        <end position="198"/>
    </location>
</feature>
<evidence type="ECO:0000256" key="1">
    <source>
        <dbReference type="ARBA" id="ARBA00004613"/>
    </source>
</evidence>
<dbReference type="Proteomes" id="UP000283786">
    <property type="component" value="Chromosome"/>
</dbReference>
<evidence type="ECO:0000313" key="6">
    <source>
        <dbReference type="Proteomes" id="UP000283786"/>
    </source>
</evidence>